<reference evidence="1" key="1">
    <citation type="journal article" date="2020" name="Stud. Mycol.">
        <title>101 Dothideomycetes genomes: a test case for predicting lifestyles and emergence of pathogens.</title>
        <authorList>
            <person name="Haridas S."/>
            <person name="Albert R."/>
            <person name="Binder M."/>
            <person name="Bloem J."/>
            <person name="Labutti K."/>
            <person name="Salamov A."/>
            <person name="Andreopoulos B."/>
            <person name="Baker S."/>
            <person name="Barry K."/>
            <person name="Bills G."/>
            <person name="Bluhm B."/>
            <person name="Cannon C."/>
            <person name="Castanera R."/>
            <person name="Culley D."/>
            <person name="Daum C."/>
            <person name="Ezra D."/>
            <person name="Gonzalez J."/>
            <person name="Henrissat B."/>
            <person name="Kuo A."/>
            <person name="Liang C."/>
            <person name="Lipzen A."/>
            <person name="Lutzoni F."/>
            <person name="Magnuson J."/>
            <person name="Mondo S."/>
            <person name="Nolan M."/>
            <person name="Ohm R."/>
            <person name="Pangilinan J."/>
            <person name="Park H.-J."/>
            <person name="Ramirez L."/>
            <person name="Alfaro M."/>
            <person name="Sun H."/>
            <person name="Tritt A."/>
            <person name="Yoshinaga Y."/>
            <person name="Zwiers L.-H."/>
            <person name="Turgeon B."/>
            <person name="Goodwin S."/>
            <person name="Spatafora J."/>
            <person name="Crous P."/>
            <person name="Grigoriev I."/>
        </authorList>
    </citation>
    <scope>NUCLEOTIDE SEQUENCE</scope>
    <source>
        <strain evidence="1">CBS 110217</strain>
    </source>
</reference>
<dbReference type="AlphaFoldDB" id="A0A9P4H1E3"/>
<comment type="caution">
    <text evidence="1">The sequence shown here is derived from an EMBL/GenBank/DDBJ whole genome shotgun (WGS) entry which is preliminary data.</text>
</comment>
<organism evidence="1 2">
    <name type="scientific">Setomelanomma holmii</name>
    <dbReference type="NCBI Taxonomy" id="210430"/>
    <lineage>
        <taxon>Eukaryota</taxon>
        <taxon>Fungi</taxon>
        <taxon>Dikarya</taxon>
        <taxon>Ascomycota</taxon>
        <taxon>Pezizomycotina</taxon>
        <taxon>Dothideomycetes</taxon>
        <taxon>Pleosporomycetidae</taxon>
        <taxon>Pleosporales</taxon>
        <taxon>Pleosporineae</taxon>
        <taxon>Phaeosphaeriaceae</taxon>
        <taxon>Setomelanomma</taxon>
    </lineage>
</organism>
<sequence>MDDLLLLVINESGERIKLRHFQVCKPHYASYTLNISRQHGNQEVFGKYSLGSTILFPTDRADTQSNMTQHAYNDFMWTFCDQLVGKFAWFNDTSPINSTTLEAAEQCGVIESPIQRTSLLGSRDLDAFFEMDEEKGLYARRKQVGCI</sequence>
<evidence type="ECO:0000313" key="1">
    <source>
        <dbReference type="EMBL" id="KAF2026081.1"/>
    </source>
</evidence>
<keyword evidence="2" id="KW-1185">Reference proteome</keyword>
<evidence type="ECO:0000313" key="2">
    <source>
        <dbReference type="Proteomes" id="UP000799777"/>
    </source>
</evidence>
<gene>
    <name evidence="1" type="ORF">EK21DRAFT_116191</name>
</gene>
<accession>A0A9P4H1E3</accession>
<protein>
    <submittedName>
        <fullName evidence="1">Uncharacterized protein</fullName>
    </submittedName>
</protein>
<dbReference type="EMBL" id="ML978250">
    <property type="protein sequence ID" value="KAF2026081.1"/>
    <property type="molecule type" value="Genomic_DNA"/>
</dbReference>
<name>A0A9P4H1E3_9PLEO</name>
<dbReference type="Proteomes" id="UP000799777">
    <property type="component" value="Unassembled WGS sequence"/>
</dbReference>
<proteinExistence type="predicted"/>
<dbReference type="OrthoDB" id="5322539at2759"/>